<protein>
    <submittedName>
        <fullName evidence="3">Uncharacterized protein</fullName>
    </submittedName>
</protein>
<feature type="coiled-coil region" evidence="1">
    <location>
        <begin position="38"/>
        <end position="65"/>
    </location>
</feature>
<dbReference type="EMBL" id="LGRX02010322">
    <property type="protein sequence ID" value="KAK3270556.1"/>
    <property type="molecule type" value="Genomic_DNA"/>
</dbReference>
<reference evidence="3 4" key="1">
    <citation type="journal article" date="2015" name="Genome Biol. Evol.">
        <title>Comparative Genomics of a Bacterivorous Green Alga Reveals Evolutionary Causalities and Consequences of Phago-Mixotrophic Mode of Nutrition.</title>
        <authorList>
            <person name="Burns J.A."/>
            <person name="Paasch A."/>
            <person name="Narechania A."/>
            <person name="Kim E."/>
        </authorList>
    </citation>
    <scope>NUCLEOTIDE SEQUENCE [LARGE SCALE GENOMIC DNA]</scope>
    <source>
        <strain evidence="3 4">PLY_AMNH</strain>
    </source>
</reference>
<name>A0AAE0L394_9CHLO</name>
<feature type="non-terminal residue" evidence="3">
    <location>
        <position position="1"/>
    </location>
</feature>
<keyword evidence="4" id="KW-1185">Reference proteome</keyword>
<organism evidence="3 4">
    <name type="scientific">Cymbomonas tetramitiformis</name>
    <dbReference type="NCBI Taxonomy" id="36881"/>
    <lineage>
        <taxon>Eukaryota</taxon>
        <taxon>Viridiplantae</taxon>
        <taxon>Chlorophyta</taxon>
        <taxon>Pyramimonadophyceae</taxon>
        <taxon>Pyramimonadales</taxon>
        <taxon>Pyramimonadaceae</taxon>
        <taxon>Cymbomonas</taxon>
    </lineage>
</organism>
<keyword evidence="1" id="KW-0175">Coiled coil</keyword>
<evidence type="ECO:0000313" key="4">
    <source>
        <dbReference type="Proteomes" id="UP001190700"/>
    </source>
</evidence>
<evidence type="ECO:0000256" key="2">
    <source>
        <dbReference type="SAM" id="MobiDB-lite"/>
    </source>
</evidence>
<feature type="compositionally biased region" description="Basic and acidic residues" evidence="2">
    <location>
        <begin position="98"/>
        <end position="108"/>
    </location>
</feature>
<dbReference type="AlphaFoldDB" id="A0AAE0L394"/>
<sequence length="162" mass="18482">RGRRYDTRARATTVPLTKEEQQDLKVQAAERKAALLRKGGNELELIRLEREVAQLKREKRDMQTENRIKHLEREAAWHGIYNRGLGVGMRGRPVLPGRRREGGREVWRESGAGDPDSTSGQHTTSFHASFESTVGKLDNSKHRRTANLLRQLGKAVQQSYSK</sequence>
<accession>A0AAE0L394</accession>
<comment type="caution">
    <text evidence="3">The sequence shown here is derived from an EMBL/GenBank/DDBJ whole genome shotgun (WGS) entry which is preliminary data.</text>
</comment>
<evidence type="ECO:0000256" key="1">
    <source>
        <dbReference type="SAM" id="Coils"/>
    </source>
</evidence>
<feature type="compositionally biased region" description="Polar residues" evidence="2">
    <location>
        <begin position="116"/>
        <end position="132"/>
    </location>
</feature>
<evidence type="ECO:0000313" key="3">
    <source>
        <dbReference type="EMBL" id="KAK3270556.1"/>
    </source>
</evidence>
<gene>
    <name evidence="3" type="ORF">CYMTET_21049</name>
</gene>
<dbReference type="Proteomes" id="UP001190700">
    <property type="component" value="Unassembled WGS sequence"/>
</dbReference>
<proteinExistence type="predicted"/>
<feature type="region of interest" description="Disordered" evidence="2">
    <location>
        <begin position="88"/>
        <end position="143"/>
    </location>
</feature>